<evidence type="ECO:0000256" key="2">
    <source>
        <dbReference type="SAM" id="MobiDB-lite"/>
    </source>
</evidence>
<dbReference type="PANTHER" id="PTHR32305">
    <property type="match status" value="1"/>
</dbReference>
<evidence type="ECO:0000256" key="3">
    <source>
        <dbReference type="SAM" id="SignalP"/>
    </source>
</evidence>
<dbReference type="Proteomes" id="UP000677457">
    <property type="component" value="Unassembled WGS sequence"/>
</dbReference>
<dbReference type="EMBL" id="BOQM01000038">
    <property type="protein sequence ID" value="GIM87367.1"/>
    <property type="molecule type" value="Genomic_DNA"/>
</dbReference>
<dbReference type="RefSeq" id="WP_249039844.1">
    <property type="nucleotide sequence ID" value="NZ_BOQM01000038.1"/>
</dbReference>
<keyword evidence="3" id="KW-0732">Signal</keyword>
<dbReference type="InterPro" id="IPR036844">
    <property type="entry name" value="Hint_dom_sf"/>
</dbReference>
<dbReference type="InterPro" id="IPR056823">
    <property type="entry name" value="TEN-like_YD-shell"/>
</dbReference>
<sequence>MFSRHLVRRGRFHRRTVRPVAWAMAGVMGASLIQVAAPPVAAEPKLNRPATTDPGKILPTRDPLPVKPRAANPAVAAASTEPAKVSWPTAGVADLTVAATAVASRTARSVAPTVATNVGGLPVSVSPVHATTGANRAATLERDRATDAAPGKVRVEVLDRSATEKARVDGPLVRVTRVDGRSASGKVRLGLGYEGIAGAYGGDFGARLRLVQLPECALTNPEKAQCTAAPVPTTNDSASQTLSAEVHTGALLAMAAADSSSQGDYGATKLAPSAKWSVAPSTGGFSWNYPLRTPPVPGGGAPPIALAYSSQSIDGRTATTNNQGSWIGEGFNYEPGHIERRYNPCSEDGHDQYADQCWAYDNATILLNGRSTELVKSGDTWRFAADDGSKVERLTGAVNGDNNGEYWKVTATDGTEYYFGLNRLPGWTSGKEETKSTWTVPIYGDDAGEPCYDETFTSAHCDQAWRWSLDYVKDRYGNVSSYFYQQEINHYARGARADVNGAPYVRGGWLKRIDYGQRHDEVYATNAPARVRFDTKERCLPSGDIDCDPQDLNDTTAQHWPDVPFDRNCAANTKCTLDQSTPTFWTRARLTGITTEIREGTDWAAVDHWKLDHLLTDNGDGSRTLWLHKITHSGLYGPGADIAMPSVELGGLQLPNRIDRNGDNIAPLVRFRLATVWTDTGGQVDVNYATPDCTQSNLPTPGNSTRRCYPVRWSPLGSGDPIIDWFHKYVVEQVVETDRTGGAPDMVTRYQYLDGAAWRHADPDGITDPDDLTWSDWRGYGRVIVTAGDGQVQTTKTEYRYLRGMHGDKDPDGGTRTVTVTDSTGGTHTDHDEFSGHQVESIVYDGAEVVSKKIETPWRHNTATETHNWGSKKAWFVNTATARNLVALAAGGWRETKQNSTFDTSFGRVTQTEHEGDVAVTGDESCSRTTYADNPTSHLHNVVSRVESVAVTCSATPDRSKQVISDNRTSYDGKAFGEPPTLGNPTRTERLKSHDGTSPTYVRASEGTFDEYGRPLTVVDALGAVTVMEYTETDGLTTMVKTTNPLQHVTTTEYTPAWGLAVRHVDANGLKSDLEYDGLGRLVKVWMPDRAGGVDLDPSIRYTYLVRTDKPVAVKTERLQRNRSYSVEYQLYDGMLRPRQAQSEGPDGTRAIADTFYTATGQLAKAYETYTVAGAPTDMIYPAVNGDVNGQNLYVYDGADRVKAEIFAVAGNEKWRTTTTYGGDRVSVDPPAGGTPTTTVTNALGKTTELRQYKGSEPSGDFDTTTYAYNGTGRLEKVTDPAGNVWTHEYDQLGRKTASVDPDTGRSTFTYDDQDRITSTTNALDQTISTTYDQIGRKSAVYQGSAETGELLSSWTYDLEMLGYISTASRWVEGHEYATYYSIYDEFYRPAGTYISVPEHAGAELAGLYTFGTEYNSDGTVQSRSWSDGGGLPFEPIIYTYDEMQRVTAMTGDAAYVTDVDYASTGEVLQTEAVVGNRKVWSTYEYEQGSKRLTRQRLDRAMAPVVDIDAHYTYDPAGNILSIANNPSGTRDTQCFTYDYLRRMEQAWTSASTAEDPCAGGPSVTGVGGVAPYHHAYTFDATGNRTTETQYSTSGTSLIERSYSYPAAGEAQPHTLREMTEKTPQGDRLYSYEYDATGNTTKRAKTGEDQTLVWDAEGNLESVTDADGTKTSFLYDVDGSRMLRKEPDATTLYLPDMEIRLDHQSRSTAATRYYPLPGGSTLVRKVDGLRYVANDHHGTGQATVDEAGAITHRRTTPFGEVRGAESGEWPTEKGFVNGNIDSTTGLTNIGAREYDPVTGRFISVDPIIDINDPQQMNGYAYANNNPISYSDPTGLIPLATGGGPAEEAYWKTQDKRLTYDIHRNKWSVANGYRATRAPNKNPLASEEERAAALAAAAERERQRRIAAAKAKMISAAQELGKIAADELGLTDGFDCFTSGDVGACAATAINVISYAVGGAVGKLLVKYGNPFKWNQARKLGKRVASLLGDLMKSAKAYFKKGCHSFAAGTIVLMADGSTRPIEKLKPGDEVLATDPETGETVPRAVVATHINLDVELTDLALSTTGGSAVIETTANHPFWSEDRSAWVDAAELRAGERMLTSDGTPVTISKVEPYYGQEVMYDLTVADIHTYYVVAGNAPVLVHNCGGDTPTPSMADKPLGPERPDANPLQGTRYTEKVQEQIKSGDDHAFPASIDTLPTMRDTSMVKGGDGIPRLHVKLPGSVNGTRGTFHWIVESDGSINHRFFDRRMK</sequence>
<dbReference type="Gene3D" id="2.180.10.10">
    <property type="entry name" value="RHS repeat-associated core"/>
    <property type="match status" value="2"/>
</dbReference>
<keyword evidence="1" id="KW-0677">Repeat</keyword>
<dbReference type="InterPro" id="IPR030934">
    <property type="entry name" value="Intein_C"/>
</dbReference>
<feature type="signal peptide" evidence="3">
    <location>
        <begin position="1"/>
        <end position="36"/>
    </location>
</feature>
<dbReference type="InterPro" id="IPR003587">
    <property type="entry name" value="Hint_dom_N"/>
</dbReference>
<evidence type="ECO:0000313" key="7">
    <source>
        <dbReference type="EMBL" id="TQL38185.1"/>
    </source>
</evidence>
<dbReference type="Pfam" id="PF25023">
    <property type="entry name" value="TEN_YD-shell"/>
    <property type="match status" value="1"/>
</dbReference>
<name>A0A542XQQ6_SALAC</name>
<evidence type="ECO:0000313" key="6">
    <source>
        <dbReference type="EMBL" id="GIM87367.1"/>
    </source>
</evidence>
<reference evidence="6 9" key="2">
    <citation type="submission" date="2021-03" db="EMBL/GenBank/DDBJ databases">
        <title>Whole genome shotgun sequence of Salinispora arenicola NBRC 105043.</title>
        <authorList>
            <person name="Komaki H."/>
            <person name="Tamura T."/>
        </authorList>
    </citation>
    <scope>NUCLEOTIDE SEQUENCE [LARGE SCALE GENOMIC DNA]</scope>
    <source>
        <strain evidence="6 9">NBRC 105043</strain>
    </source>
</reference>
<keyword evidence="9" id="KW-1185">Reference proteome</keyword>
<dbReference type="InterPro" id="IPR022385">
    <property type="entry name" value="Rhs_assc_core"/>
</dbReference>
<dbReference type="Pfam" id="PF05593">
    <property type="entry name" value="RHS_repeat"/>
    <property type="match status" value="1"/>
</dbReference>
<dbReference type="PANTHER" id="PTHR32305:SF17">
    <property type="entry name" value="TRNA NUCLEASE WAPA"/>
    <property type="match status" value="1"/>
</dbReference>
<evidence type="ECO:0000313" key="8">
    <source>
        <dbReference type="Proteomes" id="UP000315983"/>
    </source>
</evidence>
<feature type="domain" description="Hint" evidence="5">
    <location>
        <begin position="2002"/>
        <end position="2102"/>
    </location>
</feature>
<dbReference type="CDD" id="cd00081">
    <property type="entry name" value="Hint"/>
    <property type="match status" value="1"/>
</dbReference>
<feature type="region of interest" description="Disordered" evidence="2">
    <location>
        <begin position="2149"/>
        <end position="2170"/>
    </location>
</feature>
<accession>A0A542XQQ6</accession>
<dbReference type="SMART" id="SM00306">
    <property type="entry name" value="HintN"/>
    <property type="match status" value="1"/>
</dbReference>
<dbReference type="InterPro" id="IPR031325">
    <property type="entry name" value="RHS_repeat"/>
</dbReference>
<dbReference type="NCBIfam" id="TIGR01643">
    <property type="entry name" value="YD_repeat_2x"/>
    <property type="match status" value="2"/>
</dbReference>
<dbReference type="GeneID" id="93772574"/>
<dbReference type="InterPro" id="IPR050708">
    <property type="entry name" value="T6SS_VgrG/RHS"/>
</dbReference>
<feature type="domain" description="Hint" evidence="4">
    <location>
        <begin position="2100"/>
        <end position="2150"/>
    </location>
</feature>
<evidence type="ECO:0000256" key="1">
    <source>
        <dbReference type="ARBA" id="ARBA00022737"/>
    </source>
</evidence>
<protein>
    <submittedName>
        <fullName evidence="7">Intein/RHS repeat-associated protein</fullName>
    </submittedName>
</protein>
<proteinExistence type="predicted"/>
<evidence type="ECO:0000259" key="4">
    <source>
        <dbReference type="SMART" id="SM00305"/>
    </source>
</evidence>
<dbReference type="SMART" id="SM00305">
    <property type="entry name" value="HintC"/>
    <property type="match status" value="1"/>
</dbReference>
<dbReference type="InterPro" id="IPR003586">
    <property type="entry name" value="Hint_dom_C"/>
</dbReference>
<dbReference type="Pfam" id="PF07591">
    <property type="entry name" value="PT-HINT"/>
    <property type="match status" value="1"/>
</dbReference>
<dbReference type="Gene3D" id="2.170.16.10">
    <property type="entry name" value="Hedgehog/Intein (Hint) domain"/>
    <property type="match status" value="1"/>
</dbReference>
<dbReference type="EMBL" id="VFOL01000001">
    <property type="protein sequence ID" value="TQL38185.1"/>
    <property type="molecule type" value="Genomic_DNA"/>
</dbReference>
<evidence type="ECO:0000259" key="5">
    <source>
        <dbReference type="SMART" id="SM00306"/>
    </source>
</evidence>
<reference evidence="7 8" key="1">
    <citation type="submission" date="2019-06" db="EMBL/GenBank/DDBJ databases">
        <title>Sequencing the genomes of 1000 actinobacteria strains.</title>
        <authorList>
            <person name="Klenk H.-P."/>
        </authorList>
    </citation>
    <scope>NUCLEOTIDE SEQUENCE [LARGE SCALE GENOMIC DNA]</scope>
    <source>
        <strain evidence="7 8">DSM 44819</strain>
    </source>
</reference>
<dbReference type="NCBIfam" id="TIGR01443">
    <property type="entry name" value="intein_Cterm"/>
    <property type="match status" value="1"/>
</dbReference>
<gene>
    <name evidence="7" type="ORF">FB564_3375</name>
    <name evidence="6" type="ORF">Sar04_41030</name>
</gene>
<feature type="region of interest" description="Disordered" evidence="2">
    <location>
        <begin position="44"/>
        <end position="66"/>
    </location>
</feature>
<dbReference type="Proteomes" id="UP000315983">
    <property type="component" value="Unassembled WGS sequence"/>
</dbReference>
<organism evidence="7 8">
    <name type="scientific">Salinispora arenicola</name>
    <dbReference type="NCBI Taxonomy" id="168697"/>
    <lineage>
        <taxon>Bacteria</taxon>
        <taxon>Bacillati</taxon>
        <taxon>Actinomycetota</taxon>
        <taxon>Actinomycetes</taxon>
        <taxon>Micromonosporales</taxon>
        <taxon>Micromonosporaceae</taxon>
        <taxon>Salinispora</taxon>
    </lineage>
</organism>
<dbReference type="InterPro" id="IPR006530">
    <property type="entry name" value="YD"/>
</dbReference>
<dbReference type="NCBIfam" id="TIGR03696">
    <property type="entry name" value="Rhs_assc_core"/>
    <property type="match status" value="1"/>
</dbReference>
<comment type="caution">
    <text evidence="7">The sequence shown here is derived from an EMBL/GenBank/DDBJ whole genome shotgun (WGS) entry which is preliminary data.</text>
</comment>
<dbReference type="PROSITE" id="PS50818">
    <property type="entry name" value="INTEIN_C_TER"/>
    <property type="match status" value="1"/>
</dbReference>
<dbReference type="SUPFAM" id="SSF51294">
    <property type="entry name" value="Hedgehog/intein (Hint) domain"/>
    <property type="match status" value="1"/>
</dbReference>
<evidence type="ECO:0000313" key="9">
    <source>
        <dbReference type="Proteomes" id="UP000677457"/>
    </source>
</evidence>
<feature type="region of interest" description="Disordered" evidence="2">
    <location>
        <begin position="969"/>
        <end position="1001"/>
    </location>
</feature>
<feature type="chain" id="PRO_5039630742" evidence="3">
    <location>
        <begin position="37"/>
        <end position="2250"/>
    </location>
</feature>